<dbReference type="EMBL" id="KV745172">
    <property type="protein sequence ID" value="OCK76876.1"/>
    <property type="molecule type" value="Genomic_DNA"/>
</dbReference>
<protein>
    <submittedName>
        <fullName evidence="1">Glycosyltransferase family 25 protein</fullName>
    </submittedName>
</protein>
<reference evidence="1 2" key="1">
    <citation type="journal article" date="2016" name="Nat. Commun.">
        <title>Ectomycorrhizal ecology is imprinted in the genome of the dominant symbiotic fungus Cenococcum geophilum.</title>
        <authorList>
            <consortium name="DOE Joint Genome Institute"/>
            <person name="Peter M."/>
            <person name="Kohler A."/>
            <person name="Ohm R.A."/>
            <person name="Kuo A."/>
            <person name="Krutzmann J."/>
            <person name="Morin E."/>
            <person name="Arend M."/>
            <person name="Barry K.W."/>
            <person name="Binder M."/>
            <person name="Choi C."/>
            <person name="Clum A."/>
            <person name="Copeland A."/>
            <person name="Grisel N."/>
            <person name="Haridas S."/>
            <person name="Kipfer T."/>
            <person name="LaButti K."/>
            <person name="Lindquist E."/>
            <person name="Lipzen A."/>
            <person name="Maire R."/>
            <person name="Meier B."/>
            <person name="Mihaltcheva S."/>
            <person name="Molinier V."/>
            <person name="Murat C."/>
            <person name="Poggeler S."/>
            <person name="Quandt C.A."/>
            <person name="Sperisen C."/>
            <person name="Tritt A."/>
            <person name="Tisserant E."/>
            <person name="Crous P.W."/>
            <person name="Henrissat B."/>
            <person name="Nehls U."/>
            <person name="Egli S."/>
            <person name="Spatafora J.W."/>
            <person name="Grigoriev I.V."/>
            <person name="Martin F.M."/>
        </authorList>
    </citation>
    <scope>NUCLEOTIDE SEQUENCE [LARGE SCALE GENOMIC DNA]</scope>
    <source>
        <strain evidence="1 2">CBS 459.81</strain>
    </source>
</reference>
<evidence type="ECO:0000313" key="2">
    <source>
        <dbReference type="Proteomes" id="UP000250266"/>
    </source>
</evidence>
<accession>A0A8E2E3Q6</accession>
<sequence>MIEEKMSARHLKTAFLVCVVFIVSSLGFWSRSSLSASQKLSSQSFNGEKFTPANSTLGFGALLAVSPPSSPRRHALLQQANVTEIDITIPELPVWTEEDEAGFRAVSGQSTMTKGMIFAWLSHLRVLEWFLSSGLETALIMEDDMDWDIRLRSQQIPRVAAAFRTLFNLTYPSPSPSDFYYGAKTGWDILYFGHFDRWNWLGAETGVGVQIPSDLTSRPHAFIPDATVPPRYNMHPTTANVLTALDVPSYTRIIHPSKFPFGSWAYAVNRASAAHILSNDVAAAAAPKWQQDSLDNALNRACASGILHCWTVNPEIFHHKEGRVNSLIDYKSDDGEPEAVVRQRNRTGETDEISCGFASGDFEFGGNMTRLQFLRQEVGRKGRCLKPGREEA</sequence>
<organism evidence="1 2">
    <name type="scientific">Lepidopterella palustris CBS 459.81</name>
    <dbReference type="NCBI Taxonomy" id="1314670"/>
    <lineage>
        <taxon>Eukaryota</taxon>
        <taxon>Fungi</taxon>
        <taxon>Dikarya</taxon>
        <taxon>Ascomycota</taxon>
        <taxon>Pezizomycotina</taxon>
        <taxon>Dothideomycetes</taxon>
        <taxon>Pleosporomycetidae</taxon>
        <taxon>Mytilinidiales</taxon>
        <taxon>Argynnaceae</taxon>
        <taxon>Lepidopterella</taxon>
    </lineage>
</organism>
<dbReference type="Proteomes" id="UP000250266">
    <property type="component" value="Unassembled WGS sequence"/>
</dbReference>
<gene>
    <name evidence="1" type="ORF">K432DRAFT_359618</name>
</gene>
<proteinExistence type="predicted"/>
<name>A0A8E2E3Q6_9PEZI</name>
<keyword evidence="1" id="KW-0808">Transferase</keyword>
<dbReference type="OrthoDB" id="47375at2759"/>
<dbReference type="AlphaFoldDB" id="A0A8E2E3Q6"/>
<dbReference type="GO" id="GO:0016740">
    <property type="term" value="F:transferase activity"/>
    <property type="evidence" value="ECO:0007669"/>
    <property type="project" value="UniProtKB-KW"/>
</dbReference>
<keyword evidence="2" id="KW-1185">Reference proteome</keyword>
<evidence type="ECO:0000313" key="1">
    <source>
        <dbReference type="EMBL" id="OCK76876.1"/>
    </source>
</evidence>